<name>A0ABP7WSA3_9GAMM</name>
<keyword evidence="1" id="KW-0812">Transmembrane</keyword>
<dbReference type="InterPro" id="IPR014895">
    <property type="entry name" value="Alginate_lyase_2"/>
</dbReference>
<accession>A0ABP7WSA3</accession>
<proteinExistence type="predicted"/>
<evidence type="ECO:0000259" key="2">
    <source>
        <dbReference type="Pfam" id="PF08787"/>
    </source>
</evidence>
<evidence type="ECO:0000313" key="4">
    <source>
        <dbReference type="Proteomes" id="UP001500392"/>
    </source>
</evidence>
<evidence type="ECO:0000313" key="3">
    <source>
        <dbReference type="EMBL" id="GAA4095580.1"/>
    </source>
</evidence>
<evidence type="ECO:0000256" key="1">
    <source>
        <dbReference type="SAM" id="Phobius"/>
    </source>
</evidence>
<dbReference type="SUPFAM" id="SSF49899">
    <property type="entry name" value="Concanavalin A-like lectins/glucanases"/>
    <property type="match status" value="1"/>
</dbReference>
<organism evidence="3 4">
    <name type="scientific">Zhongshania borealis</name>
    <dbReference type="NCBI Taxonomy" id="889488"/>
    <lineage>
        <taxon>Bacteria</taxon>
        <taxon>Pseudomonadati</taxon>
        <taxon>Pseudomonadota</taxon>
        <taxon>Gammaproteobacteria</taxon>
        <taxon>Cellvibrionales</taxon>
        <taxon>Spongiibacteraceae</taxon>
        <taxon>Zhongshania</taxon>
    </lineage>
</organism>
<dbReference type="Proteomes" id="UP001500392">
    <property type="component" value="Unassembled WGS sequence"/>
</dbReference>
<keyword evidence="1" id="KW-1133">Transmembrane helix</keyword>
<gene>
    <name evidence="3" type="ORF">GCM10022414_19720</name>
</gene>
<keyword evidence="4" id="KW-1185">Reference proteome</keyword>
<feature type="domain" description="Alginate lyase 2" evidence="2">
    <location>
        <begin position="58"/>
        <end position="368"/>
    </location>
</feature>
<protein>
    <recommendedName>
        <fullName evidence="2">Alginate lyase 2 domain-containing protein</fullName>
    </recommendedName>
</protein>
<dbReference type="Pfam" id="PF08787">
    <property type="entry name" value="Alginate_lyase2"/>
    <property type="match status" value="1"/>
</dbReference>
<comment type="caution">
    <text evidence="3">The sequence shown here is derived from an EMBL/GenBank/DDBJ whole genome shotgun (WGS) entry which is preliminary data.</text>
</comment>
<feature type="transmembrane region" description="Helical" evidence="1">
    <location>
        <begin position="6"/>
        <end position="26"/>
    </location>
</feature>
<keyword evidence="1" id="KW-0472">Membrane</keyword>
<dbReference type="InterPro" id="IPR013320">
    <property type="entry name" value="ConA-like_dom_sf"/>
</dbReference>
<sequence>MSPVFFCFLIIGLVNIMKIGVTFFLGKMMLLTALFLSACGSPSETRPNEEVLLPADKFDLSTWKITIPTDSDNNGKVDEIGVDEIQVYQHPDFFYLNSEGYMVFAAPNKAFTTPNSTNTRSELHHVIPASAGQPKGIAHNFALKNHKRASDFSQIGGNLQATVMVNHVAKRATYPEKNPAFSVVVGQIHGAKDPALVAAGEGYGWGNEPLKIYYKKWPDHEYGSVFWNYERNLEKDNPARKDISYVVWGKDWGDPVDPGDAGIALDEAFSYEVNVYENTMYLRFSTARHGTVEYQINLADNVDAYGKVDELDYPRGYTGDAHFFKAGAYNQCSIKDDPGFWYPKCLGTGEWEIDKANGDYAQVTFLNLLTGPAKEPKE</sequence>
<reference evidence="4" key="1">
    <citation type="journal article" date="2019" name="Int. J. Syst. Evol. Microbiol.">
        <title>The Global Catalogue of Microorganisms (GCM) 10K type strain sequencing project: providing services to taxonomists for standard genome sequencing and annotation.</title>
        <authorList>
            <consortium name="The Broad Institute Genomics Platform"/>
            <consortium name="The Broad Institute Genome Sequencing Center for Infectious Disease"/>
            <person name="Wu L."/>
            <person name="Ma J."/>
        </authorList>
    </citation>
    <scope>NUCLEOTIDE SEQUENCE [LARGE SCALE GENOMIC DNA]</scope>
    <source>
        <strain evidence="4">JCM 17304</strain>
    </source>
</reference>
<dbReference type="EMBL" id="BAABDM010000003">
    <property type="protein sequence ID" value="GAA4095580.1"/>
    <property type="molecule type" value="Genomic_DNA"/>
</dbReference>
<dbReference type="Gene3D" id="2.60.120.200">
    <property type="match status" value="1"/>
</dbReference>